<comment type="caution">
    <text evidence="3">The sequence shown here is derived from an EMBL/GenBank/DDBJ whole genome shotgun (WGS) entry which is preliminary data.</text>
</comment>
<name>A0A9X1G014_9RHOB</name>
<evidence type="ECO:0000313" key="4">
    <source>
        <dbReference type="Proteomes" id="UP001138661"/>
    </source>
</evidence>
<dbReference type="Pfam" id="PF13432">
    <property type="entry name" value="TPR_16"/>
    <property type="match status" value="3"/>
</dbReference>
<accession>A0A9X1G014</accession>
<dbReference type="PANTHER" id="PTHR45586">
    <property type="entry name" value="TPR REPEAT-CONTAINING PROTEIN PA4667"/>
    <property type="match status" value="1"/>
</dbReference>
<evidence type="ECO:0000256" key="2">
    <source>
        <dbReference type="ARBA" id="ARBA00022803"/>
    </source>
</evidence>
<keyword evidence="1" id="KW-0677">Repeat</keyword>
<reference evidence="3" key="1">
    <citation type="submission" date="2021-07" db="EMBL/GenBank/DDBJ databases">
        <title>Roseobacter insulae sp. nov., isolated from a tidal flat.</title>
        <authorList>
            <person name="Park S."/>
            <person name="Yoon J.-H."/>
        </authorList>
    </citation>
    <scope>NUCLEOTIDE SEQUENCE</scope>
    <source>
        <strain evidence="3">YSTF-M11</strain>
    </source>
</reference>
<proteinExistence type="predicted"/>
<evidence type="ECO:0000256" key="1">
    <source>
        <dbReference type="ARBA" id="ARBA00022737"/>
    </source>
</evidence>
<dbReference type="InterPro" id="IPR019734">
    <property type="entry name" value="TPR_rpt"/>
</dbReference>
<evidence type="ECO:0000313" key="3">
    <source>
        <dbReference type="EMBL" id="MBW4710767.1"/>
    </source>
</evidence>
<dbReference type="Proteomes" id="UP001138661">
    <property type="component" value="Unassembled WGS sequence"/>
</dbReference>
<dbReference type="PANTHER" id="PTHR45586:SF1">
    <property type="entry name" value="LIPOPOLYSACCHARIDE ASSEMBLY PROTEIN B"/>
    <property type="match status" value="1"/>
</dbReference>
<dbReference type="RefSeq" id="WP_219507940.1">
    <property type="nucleotide sequence ID" value="NZ_JAHXDN010000011.1"/>
</dbReference>
<keyword evidence="2" id="KW-0802">TPR repeat</keyword>
<dbReference type="InterPro" id="IPR051012">
    <property type="entry name" value="CellSynth/LPSAsmb/PSIAsmb"/>
</dbReference>
<keyword evidence="4" id="KW-1185">Reference proteome</keyword>
<organism evidence="3 4">
    <name type="scientific">Roseobacter insulae</name>
    <dbReference type="NCBI Taxonomy" id="2859783"/>
    <lineage>
        <taxon>Bacteria</taxon>
        <taxon>Pseudomonadati</taxon>
        <taxon>Pseudomonadota</taxon>
        <taxon>Alphaproteobacteria</taxon>
        <taxon>Rhodobacterales</taxon>
        <taxon>Roseobacteraceae</taxon>
        <taxon>Roseobacter</taxon>
    </lineage>
</organism>
<protein>
    <submittedName>
        <fullName evidence="3">Tetratricopeptide repeat protein</fullName>
    </submittedName>
</protein>
<sequence>MALAACDSDEERAEEFYQRGLELAAEGDEERARIEFRNALKQDATHLDARVYLARLQFKAGALRPAFREFLRVAEQDPENLEAQVKLGEMAFLIQNWEAFERHSDAAIQLASDDPNVRLLDLAKRYRSAVLEEDSAARSSVLAEAEAMEADFPDNGILRQILIDGYLFEEKHAAALEQIEKAIVAAPDRQDLYVTKVQLLNGLNDLDAVETELYRMVETFPDEQSYQVNLLRFLMSRDKGDEAEAFLRDRIAQASEDKVVPTINLIQFLLGTDQRDAAMSELETAIDANPDAHTLRALRASLTFEDGQRDEAIAEMQALVDAQGEDSNPEAFLNIKVALATMLATNGNEVGARRLVEEILAQDGNSVGALKMQARWMIADDNPEGAITAMRTALASSAQDAEAMTIMAEAYKRAGNSALMLDFLSLAVEATNNAPAEALRYAAALRQDDKLLQAEAALIASLRNQPNNVDILLALGNIYLELADTARAQQVADTLKRIGTEQAQTGANTIELALIARESGSGEVLAYLQNLADQDGGNSGARLALVQALVEQGDTDGAQEMINEMVAEEPDNVSFVYFQGLVQASVGDIDAARDTFQSLTEKAPDIALAWLQLARLQTVGTDGTTALETLDRGLQANPDSGNILWAKATLLQEKNDIDGAITIYEDLYAKNSASIVVANNLASLLATFRRDEESLARAQTISRRLQDTDVPAFQDTYGWIQHRVGNSEEALKYLEPAARALVDDATVQYHLGVVYEALGRRDEALVQMHRAMDKIGPLGSGALSEEVRSKIAALEAAADN</sequence>
<dbReference type="EMBL" id="JAHXDN010000011">
    <property type="protein sequence ID" value="MBW4710767.1"/>
    <property type="molecule type" value="Genomic_DNA"/>
</dbReference>
<dbReference type="Pfam" id="PF14559">
    <property type="entry name" value="TPR_19"/>
    <property type="match status" value="1"/>
</dbReference>
<gene>
    <name evidence="3" type="ORF">KX928_23500</name>
</gene>
<dbReference type="AlphaFoldDB" id="A0A9X1G014"/>
<dbReference type="SMART" id="SM00028">
    <property type="entry name" value="TPR"/>
    <property type="match status" value="6"/>
</dbReference>